<name>A0ABD1ASF1_CARAN</name>
<dbReference type="InterPro" id="IPR020084">
    <property type="entry name" value="NUDIX_hydrolase_CS"/>
</dbReference>
<evidence type="ECO:0000256" key="6">
    <source>
        <dbReference type="SAM" id="SignalP"/>
    </source>
</evidence>
<dbReference type="Gene3D" id="3.90.79.10">
    <property type="entry name" value="Nucleoside Triphosphate Pyrophosphohydrolase"/>
    <property type="match status" value="1"/>
</dbReference>
<dbReference type="Pfam" id="PF18290">
    <property type="entry name" value="Nudix_hydro"/>
    <property type="match status" value="1"/>
</dbReference>
<evidence type="ECO:0000256" key="4">
    <source>
        <dbReference type="ARBA" id="ARBA00022801"/>
    </source>
</evidence>
<dbReference type="Pfam" id="PF00293">
    <property type="entry name" value="NUDIX"/>
    <property type="match status" value="1"/>
</dbReference>
<keyword evidence="9" id="KW-1185">Reference proteome</keyword>
<evidence type="ECO:0000259" key="7">
    <source>
        <dbReference type="PROSITE" id="PS51462"/>
    </source>
</evidence>
<reference evidence="8 9" key="1">
    <citation type="submission" date="2024-04" db="EMBL/GenBank/DDBJ databases">
        <title>Genome assembly C_amara_ONT_v2.</title>
        <authorList>
            <person name="Yant L."/>
            <person name="Moore C."/>
            <person name="Slenker M."/>
        </authorList>
    </citation>
    <scope>NUCLEOTIDE SEQUENCE [LARGE SCALE GENOMIC DNA]</scope>
    <source>
        <tissue evidence="8">Leaf</tissue>
    </source>
</reference>
<dbReference type="EC" id="3.6.1.13" evidence="5"/>
<protein>
    <recommendedName>
        <fullName evidence="5">Nudix hydrolase</fullName>
        <shortName evidence="5">AtNUDT</shortName>
        <ecNumber evidence="5">3.6.1.13</ecNumber>
        <ecNumber evidence="5">3.6.1.22</ecNumber>
    </recommendedName>
    <alternativeName>
        <fullName evidence="5">ADP-ribose pyrophosphatase</fullName>
    </alternativeName>
    <alternativeName>
        <fullName evidence="5">NADH pyrophosphatase</fullName>
    </alternativeName>
</protein>
<comment type="catalytic activity">
    <reaction evidence="5">
        <text>NAD(+) + H2O = beta-nicotinamide D-ribonucleotide + AMP + 2 H(+)</text>
        <dbReference type="Rhea" id="RHEA:11800"/>
        <dbReference type="ChEBI" id="CHEBI:14649"/>
        <dbReference type="ChEBI" id="CHEBI:15377"/>
        <dbReference type="ChEBI" id="CHEBI:15378"/>
        <dbReference type="ChEBI" id="CHEBI:57540"/>
        <dbReference type="ChEBI" id="CHEBI:456215"/>
        <dbReference type="EC" id="3.6.1.22"/>
    </reaction>
</comment>
<comment type="function">
    <text evidence="5">Mediates the hydrolysis of some nucleoside diphosphate derivatives, possibly using both NADH and ADP-ribose as substrates.</text>
</comment>
<proteinExistence type="inferred from homology"/>
<feature type="domain" description="Nudix hydrolase" evidence="7">
    <location>
        <begin position="149"/>
        <end position="281"/>
    </location>
</feature>
<comment type="caution">
    <text evidence="8">The sequence shown here is derived from an EMBL/GenBank/DDBJ whole genome shotgun (WGS) entry which is preliminary data.</text>
</comment>
<dbReference type="InterPro" id="IPR003293">
    <property type="entry name" value="Nudix_hydrolase6-like"/>
</dbReference>
<evidence type="ECO:0000256" key="3">
    <source>
        <dbReference type="ARBA" id="ARBA00022723"/>
    </source>
</evidence>
<keyword evidence="3 5" id="KW-0479">Metal-binding</keyword>
<dbReference type="FunFam" id="3.40.630.30:FF:000016">
    <property type="entry name" value="nudix hydrolase 2"/>
    <property type="match status" value="1"/>
</dbReference>
<dbReference type="PROSITE" id="PS51462">
    <property type="entry name" value="NUDIX"/>
    <property type="match status" value="1"/>
</dbReference>
<dbReference type="PANTHER" id="PTHR13994">
    <property type="entry name" value="NUDIX HYDROLASE RELATED"/>
    <property type="match status" value="1"/>
</dbReference>
<feature type="chain" id="PRO_5044809515" description="Nudix hydrolase" evidence="6">
    <location>
        <begin position="24"/>
        <end position="333"/>
    </location>
</feature>
<evidence type="ECO:0000256" key="2">
    <source>
        <dbReference type="ARBA" id="ARBA00005582"/>
    </source>
</evidence>
<organism evidence="8 9">
    <name type="scientific">Cardamine amara subsp. amara</name>
    <dbReference type="NCBI Taxonomy" id="228776"/>
    <lineage>
        <taxon>Eukaryota</taxon>
        <taxon>Viridiplantae</taxon>
        <taxon>Streptophyta</taxon>
        <taxon>Embryophyta</taxon>
        <taxon>Tracheophyta</taxon>
        <taxon>Spermatophyta</taxon>
        <taxon>Magnoliopsida</taxon>
        <taxon>eudicotyledons</taxon>
        <taxon>Gunneridae</taxon>
        <taxon>Pentapetalae</taxon>
        <taxon>rosids</taxon>
        <taxon>malvids</taxon>
        <taxon>Brassicales</taxon>
        <taxon>Brassicaceae</taxon>
        <taxon>Cardamineae</taxon>
        <taxon>Cardamine</taxon>
    </lineage>
</organism>
<evidence type="ECO:0000313" key="8">
    <source>
        <dbReference type="EMBL" id="KAL1209698.1"/>
    </source>
</evidence>
<keyword evidence="5" id="KW-0460">Magnesium</keyword>
<dbReference type="PROSITE" id="PS00893">
    <property type="entry name" value="NUDIX_BOX"/>
    <property type="match status" value="1"/>
</dbReference>
<dbReference type="InterPro" id="IPR040618">
    <property type="entry name" value="Pre-Nudix"/>
</dbReference>
<sequence>MEILKSLLLFGSCSWLSIFSASGYKTCSSNPLINTDNTHFSLSSYFCSMDTETQETNLLQGIEDNYGGVKVNLTEPMTVESFASKLRASLQEWKKKGKKGIWIKLANGLEDLIAPAKAEGFEYHHAERDFLMLVSWISDLPSTIPANASHRIGIGAFVLNKKTREVLVVQEIDGHFKGTGVWKLPTGVIQEGENIWEGVLREVEEETGIKTKFVEALALRESHKSFLETKSDIFFLCELEPITFEIKKQESEILAAKWMPIEEYVNQPWNQTKELFRFMANICLKRSQDMEYVGFSKVVTTTSRGKESYMYCNTDHANLLNATRGLTSTSTSR</sequence>
<comment type="catalytic activity">
    <reaction evidence="5">
        <text>ADP-D-ribose + H2O = D-ribose 5-phosphate + AMP + 2 H(+)</text>
        <dbReference type="Rhea" id="RHEA:10412"/>
        <dbReference type="ChEBI" id="CHEBI:15377"/>
        <dbReference type="ChEBI" id="CHEBI:15378"/>
        <dbReference type="ChEBI" id="CHEBI:57967"/>
        <dbReference type="ChEBI" id="CHEBI:78346"/>
        <dbReference type="ChEBI" id="CHEBI:456215"/>
        <dbReference type="EC" id="3.6.1.13"/>
    </reaction>
</comment>
<dbReference type="PANTHER" id="PTHR13994:SF26">
    <property type="entry name" value="NUDIX HYDROLASE 5-RELATED"/>
    <property type="match status" value="1"/>
</dbReference>
<evidence type="ECO:0000256" key="5">
    <source>
        <dbReference type="RuleBase" id="RU368106"/>
    </source>
</evidence>
<comment type="catalytic activity">
    <reaction evidence="5">
        <text>NADH + H2O = reduced beta-nicotinamide D-ribonucleotide + AMP + 2 H(+)</text>
        <dbReference type="Rhea" id="RHEA:48868"/>
        <dbReference type="ChEBI" id="CHEBI:15377"/>
        <dbReference type="ChEBI" id="CHEBI:15378"/>
        <dbReference type="ChEBI" id="CHEBI:57945"/>
        <dbReference type="ChEBI" id="CHEBI:90832"/>
        <dbReference type="ChEBI" id="CHEBI:456215"/>
        <dbReference type="EC" id="3.6.1.22"/>
    </reaction>
</comment>
<dbReference type="InterPro" id="IPR000086">
    <property type="entry name" value="NUDIX_hydrolase_dom"/>
</dbReference>
<dbReference type="GO" id="GO:0051287">
    <property type="term" value="F:NAD binding"/>
    <property type="evidence" value="ECO:0007669"/>
    <property type="project" value="UniProtKB-UniRule"/>
</dbReference>
<comment type="similarity">
    <text evidence="2 5">Belongs to the Nudix hydrolase family.</text>
</comment>
<comment type="cofactor">
    <cofactor evidence="1 5">
        <name>Mg(2+)</name>
        <dbReference type="ChEBI" id="CHEBI:18420"/>
    </cofactor>
</comment>
<evidence type="ECO:0000313" key="9">
    <source>
        <dbReference type="Proteomes" id="UP001558713"/>
    </source>
</evidence>
<dbReference type="PRINTS" id="PR01356">
    <property type="entry name" value="GFGPROTEIN"/>
</dbReference>
<dbReference type="EMBL" id="JBANAX010000408">
    <property type="protein sequence ID" value="KAL1209698.1"/>
    <property type="molecule type" value="Genomic_DNA"/>
</dbReference>
<keyword evidence="6" id="KW-0732">Signal</keyword>
<feature type="signal peptide" evidence="6">
    <location>
        <begin position="1"/>
        <end position="23"/>
    </location>
</feature>
<dbReference type="GO" id="GO:0047631">
    <property type="term" value="F:ADP-ribose diphosphatase activity"/>
    <property type="evidence" value="ECO:0007669"/>
    <property type="project" value="UniProtKB-UniRule"/>
</dbReference>
<dbReference type="InterPro" id="IPR015797">
    <property type="entry name" value="NUDIX_hydrolase-like_dom_sf"/>
</dbReference>
<dbReference type="EC" id="3.6.1.22" evidence="5"/>
<accession>A0ABD1ASF1</accession>
<dbReference type="GO" id="GO:0035529">
    <property type="term" value="F:NADH pyrophosphatase activity"/>
    <property type="evidence" value="ECO:0007669"/>
    <property type="project" value="UniProtKB-UniRule"/>
</dbReference>
<dbReference type="SUPFAM" id="SSF55811">
    <property type="entry name" value="Nudix"/>
    <property type="match status" value="1"/>
</dbReference>
<dbReference type="GO" id="GO:0046872">
    <property type="term" value="F:metal ion binding"/>
    <property type="evidence" value="ECO:0007669"/>
    <property type="project" value="UniProtKB-UniRule"/>
</dbReference>
<dbReference type="CDD" id="cd04670">
    <property type="entry name" value="NUDIX_ASFGF2_Nudt6"/>
    <property type="match status" value="1"/>
</dbReference>
<dbReference type="Gene3D" id="3.40.630.30">
    <property type="match status" value="1"/>
</dbReference>
<dbReference type="Proteomes" id="UP001558713">
    <property type="component" value="Unassembled WGS sequence"/>
</dbReference>
<keyword evidence="4 5" id="KW-0378">Hydrolase</keyword>
<dbReference type="FunFam" id="3.90.79.10:FF:000015">
    <property type="entry name" value="Nudix hydrolase 8"/>
    <property type="match status" value="1"/>
</dbReference>
<gene>
    <name evidence="8" type="ORF">V5N11_004853</name>
</gene>
<evidence type="ECO:0000256" key="1">
    <source>
        <dbReference type="ARBA" id="ARBA00001946"/>
    </source>
</evidence>
<dbReference type="AlphaFoldDB" id="A0ABD1ASF1"/>